<feature type="region of interest" description="Disordered" evidence="1">
    <location>
        <begin position="40"/>
        <end position="77"/>
    </location>
</feature>
<reference evidence="3" key="1">
    <citation type="submission" date="2017-05" db="EMBL/GenBank/DDBJ databases">
        <authorList>
            <person name="Rodrigo-Torres L."/>
            <person name="Arahal R. D."/>
            <person name="Lucena T."/>
        </authorList>
    </citation>
    <scope>NUCLEOTIDE SEQUENCE [LARGE SCALE GENOMIC DNA]</scope>
    <source>
        <strain evidence="3">CECT 8715</strain>
    </source>
</reference>
<proteinExistence type="predicted"/>
<dbReference type="RefSeq" id="WP_093963419.1">
    <property type="nucleotide sequence ID" value="NZ_FXYG01000002.1"/>
</dbReference>
<dbReference type="Proteomes" id="UP000202485">
    <property type="component" value="Unassembled WGS sequence"/>
</dbReference>
<feature type="compositionally biased region" description="Acidic residues" evidence="1">
    <location>
        <begin position="41"/>
        <end position="50"/>
    </location>
</feature>
<sequence length="91" mass="9895">MVDGYDKPLHAPLRYKTMETPARELDEARLEAAIAGVLAEADAESEEPSEEFSAKHPELPELQPEETGAETQNSGVAALLRQKWAEFSGAA</sequence>
<dbReference type="OrthoDB" id="7708615at2"/>
<dbReference type="AlphaFoldDB" id="A0A238KE56"/>
<name>A0A238KE56_9RHOB</name>
<evidence type="ECO:0000313" key="2">
    <source>
        <dbReference type="EMBL" id="SMX41093.1"/>
    </source>
</evidence>
<gene>
    <name evidence="2" type="ORF">RUA8715_01903</name>
</gene>
<protein>
    <submittedName>
        <fullName evidence="2">Uncharacterized protein</fullName>
    </submittedName>
</protein>
<evidence type="ECO:0000313" key="3">
    <source>
        <dbReference type="Proteomes" id="UP000202485"/>
    </source>
</evidence>
<dbReference type="EMBL" id="FXYG01000002">
    <property type="protein sequence ID" value="SMX41093.1"/>
    <property type="molecule type" value="Genomic_DNA"/>
</dbReference>
<keyword evidence="3" id="KW-1185">Reference proteome</keyword>
<evidence type="ECO:0000256" key="1">
    <source>
        <dbReference type="SAM" id="MobiDB-lite"/>
    </source>
</evidence>
<organism evidence="2 3">
    <name type="scientific">Ruegeria arenilitoris</name>
    <dbReference type="NCBI Taxonomy" id="1173585"/>
    <lineage>
        <taxon>Bacteria</taxon>
        <taxon>Pseudomonadati</taxon>
        <taxon>Pseudomonadota</taxon>
        <taxon>Alphaproteobacteria</taxon>
        <taxon>Rhodobacterales</taxon>
        <taxon>Roseobacteraceae</taxon>
        <taxon>Ruegeria</taxon>
    </lineage>
</organism>
<accession>A0A238KE56</accession>